<proteinExistence type="predicted"/>
<keyword evidence="1" id="KW-0472">Membrane</keyword>
<evidence type="ECO:0000256" key="1">
    <source>
        <dbReference type="SAM" id="Phobius"/>
    </source>
</evidence>
<protein>
    <submittedName>
        <fullName evidence="2">Uncharacterized protein</fullName>
    </submittedName>
</protein>
<dbReference type="EMBL" id="GGEC01088785">
    <property type="protein sequence ID" value="MBX69269.1"/>
    <property type="molecule type" value="Transcribed_RNA"/>
</dbReference>
<name>A0A2P2QQH1_RHIMU</name>
<keyword evidence="1" id="KW-0812">Transmembrane</keyword>
<keyword evidence="1" id="KW-1133">Transmembrane helix</keyword>
<reference evidence="2" key="1">
    <citation type="submission" date="2018-02" db="EMBL/GenBank/DDBJ databases">
        <title>Rhizophora mucronata_Transcriptome.</title>
        <authorList>
            <person name="Meera S.P."/>
            <person name="Sreeshan A."/>
            <person name="Augustine A."/>
        </authorList>
    </citation>
    <scope>NUCLEOTIDE SEQUENCE</scope>
    <source>
        <tissue evidence="2">Leaf</tissue>
    </source>
</reference>
<dbReference type="AlphaFoldDB" id="A0A2P2QQH1"/>
<organism evidence="2">
    <name type="scientific">Rhizophora mucronata</name>
    <name type="common">Asiatic mangrove</name>
    <dbReference type="NCBI Taxonomy" id="61149"/>
    <lineage>
        <taxon>Eukaryota</taxon>
        <taxon>Viridiplantae</taxon>
        <taxon>Streptophyta</taxon>
        <taxon>Embryophyta</taxon>
        <taxon>Tracheophyta</taxon>
        <taxon>Spermatophyta</taxon>
        <taxon>Magnoliopsida</taxon>
        <taxon>eudicotyledons</taxon>
        <taxon>Gunneridae</taxon>
        <taxon>Pentapetalae</taxon>
        <taxon>rosids</taxon>
        <taxon>fabids</taxon>
        <taxon>Malpighiales</taxon>
        <taxon>Rhizophoraceae</taxon>
        <taxon>Rhizophora</taxon>
    </lineage>
</organism>
<evidence type="ECO:0000313" key="2">
    <source>
        <dbReference type="EMBL" id="MBX69269.1"/>
    </source>
</evidence>
<sequence length="47" mass="5637">MLASLQICDSEIHTFSHHVPFEFITNLHIMLAFLILGFRFRMRKNIF</sequence>
<accession>A0A2P2QQH1</accession>
<feature type="transmembrane region" description="Helical" evidence="1">
    <location>
        <begin position="23"/>
        <end position="40"/>
    </location>
</feature>